<accession>A0ABP3RDA4</accession>
<dbReference type="EMBL" id="BAAADE010000003">
    <property type="protein sequence ID" value="GAA0605243.1"/>
    <property type="molecule type" value="Genomic_DNA"/>
</dbReference>
<dbReference type="SUPFAM" id="SSF55729">
    <property type="entry name" value="Acyl-CoA N-acyltransferases (Nat)"/>
    <property type="match status" value="1"/>
</dbReference>
<dbReference type="InterPro" id="IPR000182">
    <property type="entry name" value="GNAT_dom"/>
</dbReference>
<feature type="domain" description="N-acetyltransferase" evidence="1">
    <location>
        <begin position="10"/>
        <end position="175"/>
    </location>
</feature>
<dbReference type="Gene3D" id="3.40.630.30">
    <property type="match status" value="1"/>
</dbReference>
<dbReference type="Proteomes" id="UP001424441">
    <property type="component" value="Unassembled WGS sequence"/>
</dbReference>
<name>A0ABP3RDA4_9HYPH</name>
<comment type="caution">
    <text evidence="2">The sequence shown here is derived from an EMBL/GenBank/DDBJ whole genome shotgun (WGS) entry which is preliminary data.</text>
</comment>
<organism evidence="2 3">
    <name type="scientific">Paenochrobactrum glaciei</name>
    <dbReference type="NCBI Taxonomy" id="486407"/>
    <lineage>
        <taxon>Bacteria</taxon>
        <taxon>Pseudomonadati</taxon>
        <taxon>Pseudomonadota</taxon>
        <taxon>Alphaproteobacteria</taxon>
        <taxon>Hyphomicrobiales</taxon>
        <taxon>Brucellaceae</taxon>
        <taxon>Paenochrobactrum</taxon>
    </lineage>
</organism>
<gene>
    <name evidence="2" type="ORF">GCM10008943_21010</name>
</gene>
<dbReference type="InterPro" id="IPR016181">
    <property type="entry name" value="Acyl_CoA_acyltransferase"/>
</dbReference>
<sequence length="175" mass="19229">MIAVKNNPDIVIRRAHQRDVAAVVQLFDDAIAWFVRIGNVGQWGSEPWSASPQRIERIARECALPEAWVAEKSSIGVCGAMVLGDAMPYVQPACQAELYVRMLIASRDKEARGSGRKLLEFADERAKAVGVNQLRVDCYGGGSGDLVRFYEACGYQPVTTFDVDGWPGQLLSRAI</sequence>
<evidence type="ECO:0000259" key="1">
    <source>
        <dbReference type="PROSITE" id="PS51186"/>
    </source>
</evidence>
<dbReference type="RefSeq" id="WP_374844565.1">
    <property type="nucleotide sequence ID" value="NZ_JBHEEI010000002.1"/>
</dbReference>
<keyword evidence="3" id="KW-1185">Reference proteome</keyword>
<proteinExistence type="predicted"/>
<protein>
    <submittedName>
        <fullName evidence="2">GNAT family N-acetyltransferase</fullName>
    </submittedName>
</protein>
<reference evidence="3" key="1">
    <citation type="journal article" date="2019" name="Int. J. Syst. Evol. Microbiol.">
        <title>The Global Catalogue of Microorganisms (GCM) 10K type strain sequencing project: providing services to taxonomists for standard genome sequencing and annotation.</title>
        <authorList>
            <consortium name="The Broad Institute Genomics Platform"/>
            <consortium name="The Broad Institute Genome Sequencing Center for Infectious Disease"/>
            <person name="Wu L."/>
            <person name="Ma J."/>
        </authorList>
    </citation>
    <scope>NUCLEOTIDE SEQUENCE [LARGE SCALE GENOMIC DNA]</scope>
    <source>
        <strain evidence="3">JCM 15115</strain>
    </source>
</reference>
<dbReference type="PROSITE" id="PS51186">
    <property type="entry name" value="GNAT"/>
    <property type="match status" value="1"/>
</dbReference>
<evidence type="ECO:0000313" key="3">
    <source>
        <dbReference type="Proteomes" id="UP001424441"/>
    </source>
</evidence>
<evidence type="ECO:0000313" key="2">
    <source>
        <dbReference type="EMBL" id="GAA0605243.1"/>
    </source>
</evidence>